<feature type="domain" description="MoaB/Mog" evidence="1">
    <location>
        <begin position="17"/>
        <end position="201"/>
    </location>
</feature>
<organism evidence="2 3">
    <name type="scientific">Stieleria varia</name>
    <dbReference type="NCBI Taxonomy" id="2528005"/>
    <lineage>
        <taxon>Bacteria</taxon>
        <taxon>Pseudomonadati</taxon>
        <taxon>Planctomycetota</taxon>
        <taxon>Planctomycetia</taxon>
        <taxon>Pirellulales</taxon>
        <taxon>Pirellulaceae</taxon>
        <taxon>Stieleria</taxon>
    </lineage>
</organism>
<dbReference type="Gene3D" id="3.40.980.10">
    <property type="entry name" value="MoaB/Mog-like domain"/>
    <property type="match status" value="1"/>
</dbReference>
<sequence>MNQSPASPDVKANRIAEVISIGDEMTSGARLDTNGQWLSQRLGELGINVAFHTTVGDTMQHNIDVLRIASERADIVVCTGGLGPTQDDLTRQALADLVGVPLVLSESAMAHIANLFSQRQREMPERNRVQAMFPQGSQEIFNPQGTAPGVDLLVDRSRPTAGHRLGQTLDRAPCRIFALPGVPDEMKRMFDDTVAPRILSDSGSRSHIRHAVMKFFGTGESDMERRLGDMISREREPRVGITVSAATISLRITATGQDIGQCDAAIEATRLEIMELVGEYYFGDGETYEQHHAIDEMLRSRGQRLVTVELGHAAPLADWFASLGPESAFQAGLAISRRGDLSDFMGEGGEAGESTSDEYWLTADRFRRQSGADWLLLVDAYPSLESDDGGPLPAAEVTLTVIGPDGKRYCTETRLGGHPSIVQPRIGKAAMAWMRKVMASENQVA</sequence>
<dbReference type="InterPro" id="IPR041424">
    <property type="entry name" value="CinA_KH"/>
</dbReference>
<reference evidence="2 3" key="1">
    <citation type="submission" date="2019-02" db="EMBL/GenBank/DDBJ databases">
        <title>Deep-cultivation of Planctomycetes and their phenomic and genomic characterization uncovers novel biology.</title>
        <authorList>
            <person name="Wiegand S."/>
            <person name="Jogler M."/>
            <person name="Boedeker C."/>
            <person name="Pinto D."/>
            <person name="Vollmers J."/>
            <person name="Rivas-Marin E."/>
            <person name="Kohn T."/>
            <person name="Peeters S.H."/>
            <person name="Heuer A."/>
            <person name="Rast P."/>
            <person name="Oberbeckmann S."/>
            <person name="Bunk B."/>
            <person name="Jeske O."/>
            <person name="Meyerdierks A."/>
            <person name="Storesund J.E."/>
            <person name="Kallscheuer N."/>
            <person name="Luecker S."/>
            <person name="Lage O.M."/>
            <person name="Pohl T."/>
            <person name="Merkel B.J."/>
            <person name="Hornburger P."/>
            <person name="Mueller R.-W."/>
            <person name="Bruemmer F."/>
            <person name="Labrenz M."/>
            <person name="Spormann A.M."/>
            <person name="Op Den Camp H."/>
            <person name="Overmann J."/>
            <person name="Amann R."/>
            <person name="Jetten M.S.M."/>
            <person name="Mascher T."/>
            <person name="Medema M.H."/>
            <person name="Devos D.P."/>
            <person name="Kaster A.-K."/>
            <person name="Ovreas L."/>
            <person name="Rohde M."/>
            <person name="Galperin M.Y."/>
            <person name="Jogler C."/>
        </authorList>
    </citation>
    <scope>NUCLEOTIDE SEQUENCE [LARGE SCALE GENOMIC DNA]</scope>
    <source>
        <strain evidence="2 3">Pla52n</strain>
    </source>
</reference>
<keyword evidence="3" id="KW-1185">Reference proteome</keyword>
<evidence type="ECO:0000259" key="1">
    <source>
        <dbReference type="SMART" id="SM00852"/>
    </source>
</evidence>
<dbReference type="InterPro" id="IPR050101">
    <property type="entry name" value="CinA"/>
</dbReference>
<comment type="caution">
    <text evidence="2">The sequence shown here is derived from an EMBL/GenBank/DDBJ whole genome shotgun (WGS) entry which is preliminary data.</text>
</comment>
<accession>A0A5C5ZZ35</accession>
<dbReference type="PIRSF" id="PIRSF006728">
    <property type="entry name" value="CinA"/>
    <property type="match status" value="1"/>
</dbReference>
<dbReference type="InterPro" id="IPR036425">
    <property type="entry name" value="MoaB/Mog-like_dom_sf"/>
</dbReference>
<dbReference type="Proteomes" id="UP000320176">
    <property type="component" value="Unassembled WGS sequence"/>
</dbReference>
<dbReference type="PANTHER" id="PTHR13939">
    <property type="entry name" value="NICOTINAMIDE-NUCLEOTIDE AMIDOHYDROLASE PNCC"/>
    <property type="match status" value="1"/>
</dbReference>
<evidence type="ECO:0000313" key="2">
    <source>
        <dbReference type="EMBL" id="TWT91573.1"/>
    </source>
</evidence>
<dbReference type="SMART" id="SM00852">
    <property type="entry name" value="MoCF_biosynth"/>
    <property type="match status" value="1"/>
</dbReference>
<dbReference type="EMBL" id="SJPN01000015">
    <property type="protein sequence ID" value="TWT91573.1"/>
    <property type="molecule type" value="Genomic_DNA"/>
</dbReference>
<dbReference type="AlphaFoldDB" id="A0A5C5ZZ35"/>
<dbReference type="CDD" id="cd00885">
    <property type="entry name" value="cinA"/>
    <property type="match status" value="1"/>
</dbReference>
<dbReference type="Pfam" id="PF00994">
    <property type="entry name" value="MoCF_biosynth"/>
    <property type="match status" value="1"/>
</dbReference>
<dbReference type="RefSeq" id="WP_146523456.1">
    <property type="nucleotide sequence ID" value="NZ_CP151726.1"/>
</dbReference>
<proteinExistence type="predicted"/>
<dbReference type="SUPFAM" id="SSF53218">
    <property type="entry name" value="Molybdenum cofactor biosynthesis proteins"/>
    <property type="match status" value="1"/>
</dbReference>
<dbReference type="InterPro" id="IPR001453">
    <property type="entry name" value="MoaB/Mog_dom"/>
</dbReference>
<evidence type="ECO:0000313" key="3">
    <source>
        <dbReference type="Proteomes" id="UP000320176"/>
    </source>
</evidence>
<dbReference type="InterPro" id="IPR008135">
    <property type="entry name" value="Competence-induced_CinA"/>
</dbReference>
<dbReference type="PANTHER" id="PTHR13939:SF0">
    <property type="entry name" value="NMN AMIDOHYDROLASE-LIKE PROTEIN YFAY"/>
    <property type="match status" value="1"/>
</dbReference>
<gene>
    <name evidence="2" type="primary">cinA</name>
    <name evidence="2" type="ORF">Pla52n_65640</name>
</gene>
<name>A0A5C5ZZ35_9BACT</name>
<dbReference type="OrthoDB" id="9801454at2"/>
<protein>
    <submittedName>
        <fullName evidence="2">Putative competence-damage inducible protein</fullName>
    </submittedName>
</protein>
<dbReference type="Pfam" id="PF18146">
    <property type="entry name" value="CinA_KH"/>
    <property type="match status" value="1"/>
</dbReference>
<dbReference type="Gene3D" id="3.30.70.2860">
    <property type="match status" value="1"/>
</dbReference>